<dbReference type="InterPro" id="IPR031338">
    <property type="entry name" value="KDPG/KHG_AS_2"/>
</dbReference>
<proteinExistence type="inferred from homology"/>
<comment type="catalytic activity">
    <reaction evidence="1">
        <text>2-dehydro-3-deoxy-6-phospho-D-gluconate = D-glyceraldehyde 3-phosphate + pyruvate</text>
        <dbReference type="Rhea" id="RHEA:17089"/>
        <dbReference type="ChEBI" id="CHEBI:15361"/>
        <dbReference type="ChEBI" id="CHEBI:57569"/>
        <dbReference type="ChEBI" id="CHEBI:59776"/>
        <dbReference type="EC" id="4.1.2.14"/>
    </reaction>
</comment>
<evidence type="ECO:0000256" key="4">
    <source>
        <dbReference type="ARBA" id="ARBA00011233"/>
    </source>
</evidence>
<dbReference type="PANTHER" id="PTHR30246">
    <property type="entry name" value="2-KETO-3-DEOXY-6-PHOSPHOGLUCONATE ALDOLASE"/>
    <property type="match status" value="1"/>
</dbReference>
<evidence type="ECO:0000313" key="9">
    <source>
        <dbReference type="EMBL" id="QDS89487.1"/>
    </source>
</evidence>
<dbReference type="InterPro" id="IPR000887">
    <property type="entry name" value="Aldlse_KDPG_KHG"/>
</dbReference>
<keyword evidence="8" id="KW-0119">Carbohydrate metabolism</keyword>
<comment type="similarity">
    <text evidence="3">Belongs to the KHG/KDPG aldolase family.</text>
</comment>
<keyword evidence="6" id="KW-0456">Lyase</keyword>
<dbReference type="SUPFAM" id="SSF51569">
    <property type="entry name" value="Aldolase"/>
    <property type="match status" value="1"/>
</dbReference>
<protein>
    <recommendedName>
        <fullName evidence="5">2-dehydro-3-deoxy-phosphogluconate aldolase</fullName>
        <ecNumber evidence="5">4.1.2.14</ecNumber>
    </recommendedName>
</protein>
<dbReference type="InterPro" id="IPR031337">
    <property type="entry name" value="KDPG/KHG_AS_1"/>
</dbReference>
<evidence type="ECO:0000256" key="8">
    <source>
        <dbReference type="ARBA" id="ARBA00023277"/>
    </source>
</evidence>
<evidence type="ECO:0000256" key="6">
    <source>
        <dbReference type="ARBA" id="ARBA00023239"/>
    </source>
</evidence>
<evidence type="ECO:0000313" key="10">
    <source>
        <dbReference type="Proteomes" id="UP000319557"/>
    </source>
</evidence>
<dbReference type="NCBIfam" id="TIGR01182">
    <property type="entry name" value="eda"/>
    <property type="match status" value="1"/>
</dbReference>
<comment type="pathway">
    <text evidence="2">Carbohydrate acid metabolism; 2-dehydro-3-deoxy-D-gluconate degradation; D-glyceraldehyde 3-phosphate and pyruvate from 2-dehydro-3-deoxy-D-gluconate: step 2/2.</text>
</comment>
<dbReference type="EC" id="4.1.2.14" evidence="5"/>
<evidence type="ECO:0000256" key="7">
    <source>
        <dbReference type="ARBA" id="ARBA00023270"/>
    </source>
</evidence>
<dbReference type="PROSITE" id="PS00160">
    <property type="entry name" value="ALDOLASE_KDPG_KHG_2"/>
    <property type="match status" value="1"/>
</dbReference>
<sequence length="224" mass="23378">MMKSQFPDAMLQRIQSCGVVAVIVIDKPQDAVPLAQALLAGGIQAIELTLRTPAAIEAIRAIASQVPEVLVGAGTVLTPEQADEVVDAGAAFAVAPGLNRRVVERCQARGLPFAPGIVTPSDIELAVELGCRELKFFPAEPSGGMSYLKSMAAPYAHLGLQFIPLGGLDAGNMGSYLGSPLVPAIGGSWIAPRKLIQQQGWAEITQNATEASRIVAATQNKEIA</sequence>
<gene>
    <name evidence="9" type="primary">eda</name>
    <name evidence="9" type="ORF">EC9_36870</name>
</gene>
<dbReference type="PANTHER" id="PTHR30246:SF1">
    <property type="entry name" value="2-DEHYDRO-3-DEOXY-6-PHOSPHOGALACTONATE ALDOLASE-RELATED"/>
    <property type="match status" value="1"/>
</dbReference>
<dbReference type="GO" id="GO:0008675">
    <property type="term" value="F:2-dehydro-3-deoxy-phosphogluconate aldolase activity"/>
    <property type="evidence" value="ECO:0007669"/>
    <property type="project" value="UniProtKB-EC"/>
</dbReference>
<dbReference type="PROSITE" id="PS00159">
    <property type="entry name" value="ALDOLASE_KDPG_KHG_1"/>
    <property type="match status" value="1"/>
</dbReference>
<dbReference type="Proteomes" id="UP000319557">
    <property type="component" value="Chromosome"/>
</dbReference>
<dbReference type="OrthoDB" id="9802667at2"/>
<name>A0A517M3N6_9BACT</name>
<dbReference type="Gene3D" id="3.20.20.70">
    <property type="entry name" value="Aldolase class I"/>
    <property type="match status" value="1"/>
</dbReference>
<evidence type="ECO:0000256" key="2">
    <source>
        <dbReference type="ARBA" id="ARBA00004736"/>
    </source>
</evidence>
<dbReference type="InterPro" id="IPR013785">
    <property type="entry name" value="Aldolase_TIM"/>
</dbReference>
<evidence type="ECO:0000256" key="3">
    <source>
        <dbReference type="ARBA" id="ARBA00006906"/>
    </source>
</evidence>
<dbReference type="AlphaFoldDB" id="A0A517M3N6"/>
<dbReference type="KEGG" id="ruv:EC9_36870"/>
<accession>A0A517M3N6</accession>
<comment type="subunit">
    <text evidence="4">Homotrimer.</text>
</comment>
<dbReference type="RefSeq" id="WP_145347228.1">
    <property type="nucleotide sequence ID" value="NZ_CP036261.1"/>
</dbReference>
<dbReference type="EMBL" id="CP036261">
    <property type="protein sequence ID" value="QDS89487.1"/>
    <property type="molecule type" value="Genomic_DNA"/>
</dbReference>
<keyword evidence="10" id="KW-1185">Reference proteome</keyword>
<keyword evidence="7" id="KW-0704">Schiff base</keyword>
<evidence type="ECO:0000256" key="1">
    <source>
        <dbReference type="ARBA" id="ARBA00000654"/>
    </source>
</evidence>
<reference evidence="9 10" key="1">
    <citation type="submission" date="2019-02" db="EMBL/GenBank/DDBJ databases">
        <title>Deep-cultivation of Planctomycetes and their phenomic and genomic characterization uncovers novel biology.</title>
        <authorList>
            <person name="Wiegand S."/>
            <person name="Jogler M."/>
            <person name="Boedeker C."/>
            <person name="Pinto D."/>
            <person name="Vollmers J."/>
            <person name="Rivas-Marin E."/>
            <person name="Kohn T."/>
            <person name="Peeters S.H."/>
            <person name="Heuer A."/>
            <person name="Rast P."/>
            <person name="Oberbeckmann S."/>
            <person name="Bunk B."/>
            <person name="Jeske O."/>
            <person name="Meyerdierks A."/>
            <person name="Storesund J.E."/>
            <person name="Kallscheuer N."/>
            <person name="Luecker S."/>
            <person name="Lage O.M."/>
            <person name="Pohl T."/>
            <person name="Merkel B.J."/>
            <person name="Hornburger P."/>
            <person name="Mueller R.-W."/>
            <person name="Bruemmer F."/>
            <person name="Labrenz M."/>
            <person name="Spormann A.M."/>
            <person name="Op den Camp H."/>
            <person name="Overmann J."/>
            <person name="Amann R."/>
            <person name="Jetten M.S.M."/>
            <person name="Mascher T."/>
            <person name="Medema M.H."/>
            <person name="Devos D.P."/>
            <person name="Kaster A.-K."/>
            <person name="Ovreas L."/>
            <person name="Rohde M."/>
            <person name="Galperin M.Y."/>
            <person name="Jogler C."/>
        </authorList>
    </citation>
    <scope>NUCLEOTIDE SEQUENCE [LARGE SCALE GENOMIC DNA]</scope>
    <source>
        <strain evidence="9 10">EC9</strain>
    </source>
</reference>
<organism evidence="9 10">
    <name type="scientific">Rosistilla ulvae</name>
    <dbReference type="NCBI Taxonomy" id="1930277"/>
    <lineage>
        <taxon>Bacteria</taxon>
        <taxon>Pseudomonadati</taxon>
        <taxon>Planctomycetota</taxon>
        <taxon>Planctomycetia</taxon>
        <taxon>Pirellulales</taxon>
        <taxon>Pirellulaceae</taxon>
        <taxon>Rosistilla</taxon>
    </lineage>
</organism>
<dbReference type="Pfam" id="PF01081">
    <property type="entry name" value="Aldolase"/>
    <property type="match status" value="1"/>
</dbReference>
<dbReference type="CDD" id="cd00452">
    <property type="entry name" value="KDPG_aldolase"/>
    <property type="match status" value="1"/>
</dbReference>
<evidence type="ECO:0000256" key="5">
    <source>
        <dbReference type="ARBA" id="ARBA00013063"/>
    </source>
</evidence>